<organism evidence="3 4">
    <name type="scientific">Nakamurella multipartita (strain ATCC 700099 / DSM 44233 / CIP 104796 / JCM 9543 / NBRC 105858 / Y-104)</name>
    <name type="common">Microsphaera multipartita</name>
    <dbReference type="NCBI Taxonomy" id="479431"/>
    <lineage>
        <taxon>Bacteria</taxon>
        <taxon>Bacillati</taxon>
        <taxon>Actinomycetota</taxon>
        <taxon>Actinomycetes</taxon>
        <taxon>Nakamurellales</taxon>
        <taxon>Nakamurellaceae</taxon>
        <taxon>Nakamurella</taxon>
    </lineage>
</organism>
<dbReference type="STRING" id="479431.Namu_2217"/>
<proteinExistence type="predicted"/>
<dbReference type="Pfam" id="PF00582">
    <property type="entry name" value="Usp"/>
    <property type="match status" value="1"/>
</dbReference>
<dbReference type="CDD" id="cd00293">
    <property type="entry name" value="USP-like"/>
    <property type="match status" value="1"/>
</dbReference>
<dbReference type="AlphaFoldDB" id="C8XJC9"/>
<dbReference type="EMBL" id="CP001737">
    <property type="protein sequence ID" value="ACV78594.1"/>
    <property type="molecule type" value="Genomic_DNA"/>
</dbReference>
<accession>C8XJC9</accession>
<evidence type="ECO:0000256" key="1">
    <source>
        <dbReference type="SAM" id="MobiDB-lite"/>
    </source>
</evidence>
<keyword evidence="4" id="KW-1185">Reference proteome</keyword>
<dbReference type="RefSeq" id="WP_015747486.1">
    <property type="nucleotide sequence ID" value="NC_013235.1"/>
</dbReference>
<dbReference type="eggNOG" id="COG0589">
    <property type="taxonomic scope" value="Bacteria"/>
</dbReference>
<dbReference type="InterPro" id="IPR006016">
    <property type="entry name" value="UspA"/>
</dbReference>
<dbReference type="Gene3D" id="3.40.50.12370">
    <property type="match status" value="1"/>
</dbReference>
<protein>
    <submittedName>
        <fullName evidence="3">UspA domain protein</fullName>
    </submittedName>
</protein>
<dbReference type="HOGENOM" id="CLU_1703201_0_0_11"/>
<dbReference type="InParanoid" id="C8XJC9"/>
<sequence length="175" mass="18368">MNAGVMKVLVWVADGVWEAAVDQARTIAPEAAEVTLVHVVADDVGEVAKGAFAGLLGRRYSGGSGIDEQLSASSTEVLDAARHRLGRPAEMVSRHGRLEREVVAAAEGADLLVLARDGDRSRLGPRSLGPATRFVVDHSPCPVLLVWPERAPGVGTIPPPPPPGHQPPPPPHPPH</sequence>
<evidence type="ECO:0000259" key="2">
    <source>
        <dbReference type="Pfam" id="PF00582"/>
    </source>
</evidence>
<reference evidence="3 4" key="2">
    <citation type="journal article" date="2010" name="Stand. Genomic Sci.">
        <title>Complete genome sequence of Nakamurella multipartita type strain (Y-104).</title>
        <authorList>
            <person name="Tice H."/>
            <person name="Mayilraj S."/>
            <person name="Sims D."/>
            <person name="Lapidus A."/>
            <person name="Nolan M."/>
            <person name="Lucas S."/>
            <person name="Glavina Del Rio T."/>
            <person name="Copeland A."/>
            <person name="Cheng J.F."/>
            <person name="Meincke L."/>
            <person name="Bruce D."/>
            <person name="Goodwin L."/>
            <person name="Pitluck S."/>
            <person name="Ivanova N."/>
            <person name="Mavromatis K."/>
            <person name="Ovchinnikova G."/>
            <person name="Pati A."/>
            <person name="Chen A."/>
            <person name="Palaniappan K."/>
            <person name="Land M."/>
            <person name="Hauser L."/>
            <person name="Chang Y.J."/>
            <person name="Jeffries C.D."/>
            <person name="Detter J.C."/>
            <person name="Brettin T."/>
            <person name="Rohde M."/>
            <person name="Goker M."/>
            <person name="Bristow J."/>
            <person name="Eisen J.A."/>
            <person name="Markowitz V."/>
            <person name="Hugenholtz P."/>
            <person name="Kyrpides N.C."/>
            <person name="Klenk H.P."/>
            <person name="Chen F."/>
        </authorList>
    </citation>
    <scope>NUCLEOTIDE SEQUENCE [LARGE SCALE GENOMIC DNA]</scope>
    <source>
        <strain evidence="4">ATCC 700099 / DSM 44233 / CIP 104796 / JCM 9543 / NBRC 105858 / Y-104</strain>
    </source>
</reference>
<feature type="compositionally biased region" description="Pro residues" evidence="1">
    <location>
        <begin position="157"/>
        <end position="175"/>
    </location>
</feature>
<reference evidence="4" key="1">
    <citation type="submission" date="2009-09" db="EMBL/GenBank/DDBJ databases">
        <title>The complete genome of Nakamurella multipartita DSM 44233.</title>
        <authorList>
            <consortium name="US DOE Joint Genome Institute (JGI-PGF)"/>
            <person name="Lucas S."/>
            <person name="Copeland A."/>
            <person name="Lapidus A."/>
            <person name="Glavina del Rio T."/>
            <person name="Dalin E."/>
            <person name="Tice H."/>
            <person name="Bruce D."/>
            <person name="Goodwin L."/>
            <person name="Pitluck S."/>
            <person name="Kyrpides N."/>
            <person name="Mavromatis K."/>
            <person name="Ivanova N."/>
            <person name="Ovchinnikova G."/>
            <person name="Sims D."/>
            <person name="Meincke L."/>
            <person name="Brettin T."/>
            <person name="Detter J.C."/>
            <person name="Han C."/>
            <person name="Larimer F."/>
            <person name="Land M."/>
            <person name="Hauser L."/>
            <person name="Markowitz V."/>
            <person name="Cheng J.-F."/>
            <person name="Hugenholtz P."/>
            <person name="Woyke T."/>
            <person name="Wu D."/>
            <person name="Klenk H.-P."/>
            <person name="Eisen J.A."/>
        </authorList>
    </citation>
    <scope>NUCLEOTIDE SEQUENCE [LARGE SCALE GENOMIC DNA]</scope>
    <source>
        <strain evidence="4">ATCC 700099 / DSM 44233 / CIP 104796 / JCM 9543 / NBRC 105858 / Y-104</strain>
    </source>
</reference>
<evidence type="ECO:0000313" key="4">
    <source>
        <dbReference type="Proteomes" id="UP000002218"/>
    </source>
</evidence>
<name>C8XJC9_NAKMY</name>
<evidence type="ECO:0000313" key="3">
    <source>
        <dbReference type="EMBL" id="ACV78594.1"/>
    </source>
</evidence>
<dbReference type="Proteomes" id="UP000002218">
    <property type="component" value="Chromosome"/>
</dbReference>
<feature type="region of interest" description="Disordered" evidence="1">
    <location>
        <begin position="150"/>
        <end position="175"/>
    </location>
</feature>
<feature type="domain" description="UspA" evidence="2">
    <location>
        <begin position="18"/>
        <end position="146"/>
    </location>
</feature>
<gene>
    <name evidence="3" type="ordered locus">Namu_2217</name>
</gene>
<dbReference type="SUPFAM" id="SSF52402">
    <property type="entry name" value="Adenine nucleotide alpha hydrolases-like"/>
    <property type="match status" value="1"/>
</dbReference>
<dbReference type="KEGG" id="nml:Namu_2217"/>